<evidence type="ECO:0000313" key="4">
    <source>
        <dbReference type="Proteomes" id="UP000825935"/>
    </source>
</evidence>
<keyword evidence="4" id="KW-1185">Reference proteome</keyword>
<accession>A0A8T2TFI3</accession>
<dbReference type="GO" id="GO:0003723">
    <property type="term" value="F:RNA binding"/>
    <property type="evidence" value="ECO:0007669"/>
    <property type="project" value="InterPro"/>
</dbReference>
<feature type="repeat" description="PPR" evidence="2">
    <location>
        <begin position="198"/>
        <end position="232"/>
    </location>
</feature>
<evidence type="ECO:0000256" key="1">
    <source>
        <dbReference type="ARBA" id="ARBA00022737"/>
    </source>
</evidence>
<gene>
    <name evidence="3" type="ORF">KP509_14G094700</name>
</gene>
<feature type="repeat" description="PPR" evidence="2">
    <location>
        <begin position="97"/>
        <end position="131"/>
    </location>
</feature>
<dbReference type="AlphaFoldDB" id="A0A8T2TFI3"/>
<proteinExistence type="predicted"/>
<dbReference type="Pfam" id="PF13041">
    <property type="entry name" value="PPR_2"/>
    <property type="match status" value="6"/>
</dbReference>
<dbReference type="PROSITE" id="PS51375">
    <property type="entry name" value="PPR"/>
    <property type="match status" value="6"/>
</dbReference>
<sequence length="754" mass="84020">MLKELGHGTQLQIERLGKTVRKLQQSNNIPSAEILISILQECRESKDLVSVKRLQAYVCNNGLQDYPKVINYLIPALVDCGCIMDAELIFWRAERPNEHCWTAIIVWYAQTGNLKHALHLYQAMNDNGIHPSDFTIVGLLKSSGKLGNITVGHQIHNDVIQKGFDSNIFIGSTLIDMYGECNLSAEAWEIFHRIANRDVVICTSMINWFAENGETYRVIDCLHQMQHDGVSPNAFTLSCVLKACNTDGMVFNLHQETVLKGFEKDFYVGKSLVAAYAKIVRLREAQQIFDSLSIQDVVSWTVLLSGYDEYGDGEEAIKCFDVMRLQGIRPDSFTFSCVMKACSNTGALEKGLEIHKEITQEALEKDPIVGSTLVCMYASCGCFPEALEVFHELPEQSVVSWNALIGGFAEHGLTGEALKFMFQMQKDCIFPDAFTFSQSMKICASIGSRCRGQRAHMECVLRGYESENVIGCSIVGMYAKLGLLQDAQIIFDHLHVKDAVSWTSLITGYAEHGYASDALQCFDQMQKLDILADDLTFACILKACGSVGASGKGYQLHQEVLKKGIDTDIFVGMSLLELYSKDRSPREVDVIFSNLLVQDVISWNSLISGFGIHEGYLAVKCFENMLLLGVKPDDVTFSCVLSACSHASLVHEGQEFLRMMMEEYTLSPSTEHYTCMIDLLARTGLLHEALKCLGSMASPPDMETWRALLSACRMYGGSQLASTCIEHLLHMNTDVPMMKSCNDKYLTSCEIVNL</sequence>
<dbReference type="Pfam" id="PF01535">
    <property type="entry name" value="PPR"/>
    <property type="match status" value="2"/>
</dbReference>
<dbReference type="InterPro" id="IPR002885">
    <property type="entry name" value="PPR_rpt"/>
</dbReference>
<comment type="caution">
    <text evidence="3">The sequence shown here is derived from an EMBL/GenBank/DDBJ whole genome shotgun (WGS) entry which is preliminary data.</text>
</comment>
<dbReference type="FunFam" id="1.25.40.10:FF:000158">
    <property type="entry name" value="pentatricopeptide repeat-containing protein At2g33680"/>
    <property type="match status" value="1"/>
</dbReference>
<protein>
    <recommendedName>
        <fullName evidence="5">Pentatricopeptide repeat-containing protein</fullName>
    </recommendedName>
</protein>
<dbReference type="InterPro" id="IPR046960">
    <property type="entry name" value="PPR_At4g14850-like_plant"/>
</dbReference>
<feature type="repeat" description="PPR" evidence="2">
    <location>
        <begin position="296"/>
        <end position="330"/>
    </location>
</feature>
<name>A0A8T2TFI3_CERRI</name>
<dbReference type="GO" id="GO:0048731">
    <property type="term" value="P:system development"/>
    <property type="evidence" value="ECO:0007669"/>
    <property type="project" value="UniProtKB-ARBA"/>
</dbReference>
<dbReference type="GO" id="GO:0009451">
    <property type="term" value="P:RNA modification"/>
    <property type="evidence" value="ECO:0007669"/>
    <property type="project" value="InterPro"/>
</dbReference>
<dbReference type="FunFam" id="1.25.40.10:FF:000381">
    <property type="entry name" value="Pentatricopeptide repeat-containing protein"/>
    <property type="match status" value="2"/>
</dbReference>
<dbReference type="Proteomes" id="UP000825935">
    <property type="component" value="Chromosome 14"/>
</dbReference>
<dbReference type="EMBL" id="CM035419">
    <property type="protein sequence ID" value="KAH7416504.1"/>
    <property type="molecule type" value="Genomic_DNA"/>
</dbReference>
<dbReference type="Gene3D" id="1.25.40.10">
    <property type="entry name" value="Tetratricopeptide repeat domain"/>
    <property type="match status" value="6"/>
</dbReference>
<reference evidence="3" key="1">
    <citation type="submission" date="2021-08" db="EMBL/GenBank/DDBJ databases">
        <title>WGS assembly of Ceratopteris richardii.</title>
        <authorList>
            <person name="Marchant D.B."/>
            <person name="Chen G."/>
            <person name="Jenkins J."/>
            <person name="Shu S."/>
            <person name="Leebens-Mack J."/>
            <person name="Grimwood J."/>
            <person name="Schmutz J."/>
            <person name="Soltis P."/>
            <person name="Soltis D."/>
            <person name="Chen Z.-H."/>
        </authorList>
    </citation>
    <scope>NUCLEOTIDE SEQUENCE</scope>
    <source>
        <strain evidence="3">Whitten #5841</strain>
        <tissue evidence="3">Leaf</tissue>
    </source>
</reference>
<dbReference type="EMBL" id="CM035419">
    <property type="protein sequence ID" value="KAH7416506.1"/>
    <property type="molecule type" value="Genomic_DNA"/>
</dbReference>
<dbReference type="PANTHER" id="PTHR47926">
    <property type="entry name" value="PENTATRICOPEPTIDE REPEAT-CONTAINING PROTEIN"/>
    <property type="match status" value="1"/>
</dbReference>
<evidence type="ECO:0000313" key="3">
    <source>
        <dbReference type="EMBL" id="KAH7416504.1"/>
    </source>
</evidence>
<dbReference type="NCBIfam" id="TIGR00756">
    <property type="entry name" value="PPR"/>
    <property type="match status" value="5"/>
</dbReference>
<feature type="repeat" description="PPR" evidence="2">
    <location>
        <begin position="397"/>
        <end position="431"/>
    </location>
</feature>
<organism evidence="3 4">
    <name type="scientific">Ceratopteris richardii</name>
    <name type="common">Triangle waterfern</name>
    <dbReference type="NCBI Taxonomy" id="49495"/>
    <lineage>
        <taxon>Eukaryota</taxon>
        <taxon>Viridiplantae</taxon>
        <taxon>Streptophyta</taxon>
        <taxon>Embryophyta</taxon>
        <taxon>Tracheophyta</taxon>
        <taxon>Polypodiopsida</taxon>
        <taxon>Polypodiidae</taxon>
        <taxon>Polypodiales</taxon>
        <taxon>Pteridineae</taxon>
        <taxon>Pteridaceae</taxon>
        <taxon>Parkerioideae</taxon>
        <taxon>Ceratopteris</taxon>
    </lineage>
</organism>
<feature type="repeat" description="PPR" evidence="2">
    <location>
        <begin position="331"/>
        <end position="365"/>
    </location>
</feature>
<keyword evidence="1" id="KW-0677">Repeat</keyword>
<dbReference type="InterPro" id="IPR011990">
    <property type="entry name" value="TPR-like_helical_dom_sf"/>
</dbReference>
<dbReference type="FunFam" id="1.25.40.10:FF:000285">
    <property type="entry name" value="Pentatricopeptide repeat-containing protein, chloroplastic"/>
    <property type="match status" value="1"/>
</dbReference>
<dbReference type="OrthoDB" id="185373at2759"/>
<evidence type="ECO:0000256" key="2">
    <source>
        <dbReference type="PROSITE-ProRule" id="PRU00708"/>
    </source>
</evidence>
<feature type="repeat" description="PPR" evidence="2">
    <location>
        <begin position="498"/>
        <end position="532"/>
    </location>
</feature>
<evidence type="ECO:0008006" key="5">
    <source>
        <dbReference type="Google" id="ProtNLM"/>
    </source>
</evidence>